<dbReference type="eggNOG" id="COG0803">
    <property type="taxonomic scope" value="Bacteria"/>
</dbReference>
<dbReference type="AlphaFoldDB" id="D4H4B4"/>
<evidence type="ECO:0000313" key="5">
    <source>
        <dbReference type="EMBL" id="ADD69243.1"/>
    </source>
</evidence>
<dbReference type="GO" id="GO:0046872">
    <property type="term" value="F:metal ion binding"/>
    <property type="evidence" value="ECO:0007669"/>
    <property type="project" value="InterPro"/>
</dbReference>
<comment type="similarity">
    <text evidence="1">Belongs to the bacterial solute-binding protein 9 family.</text>
</comment>
<feature type="region of interest" description="Disordered" evidence="4">
    <location>
        <begin position="109"/>
        <end position="162"/>
    </location>
</feature>
<dbReference type="Pfam" id="PF01297">
    <property type="entry name" value="ZnuA"/>
    <property type="match status" value="1"/>
</dbReference>
<dbReference type="InterPro" id="IPR050492">
    <property type="entry name" value="Bact_metal-bind_prot9"/>
</dbReference>
<dbReference type="PANTHER" id="PTHR42953">
    <property type="entry name" value="HIGH-AFFINITY ZINC UPTAKE SYSTEM PROTEIN ZNUA-RELATED"/>
    <property type="match status" value="1"/>
</dbReference>
<protein>
    <submittedName>
        <fullName evidence="5">Periplasmic solute binding protein</fullName>
    </submittedName>
</protein>
<keyword evidence="3" id="KW-0732">Signal</keyword>
<dbReference type="PANTHER" id="PTHR42953:SF3">
    <property type="entry name" value="HIGH-AFFINITY ZINC UPTAKE SYSTEM PROTEIN ZNUA"/>
    <property type="match status" value="1"/>
</dbReference>
<dbReference type="Gene3D" id="3.40.50.1980">
    <property type="entry name" value="Nitrogenase molybdenum iron protein domain"/>
    <property type="match status" value="2"/>
</dbReference>
<keyword evidence="2" id="KW-0813">Transport</keyword>
<gene>
    <name evidence="5" type="ordered locus">Dacet_2483</name>
</gene>
<evidence type="ECO:0000256" key="4">
    <source>
        <dbReference type="SAM" id="MobiDB-lite"/>
    </source>
</evidence>
<dbReference type="STRING" id="522772.Dacet_2483"/>
<dbReference type="RefSeq" id="WP_013011744.1">
    <property type="nucleotide sequence ID" value="NC_013943.1"/>
</dbReference>
<feature type="compositionally biased region" description="Basic and acidic residues" evidence="4">
    <location>
        <begin position="115"/>
        <end position="160"/>
    </location>
</feature>
<evidence type="ECO:0000313" key="6">
    <source>
        <dbReference type="Proteomes" id="UP000002012"/>
    </source>
</evidence>
<reference evidence="5 6" key="1">
    <citation type="journal article" date="2010" name="Stand. Genomic Sci.">
        <title>Complete genome sequence of Denitrovibrio acetiphilus type strain (N2460).</title>
        <authorList>
            <person name="Kiss H."/>
            <person name="Lang E."/>
            <person name="Lapidus A."/>
            <person name="Copeland A."/>
            <person name="Nolan M."/>
            <person name="Glavina Del Rio T."/>
            <person name="Chen F."/>
            <person name="Lucas S."/>
            <person name="Tice H."/>
            <person name="Cheng J.F."/>
            <person name="Han C."/>
            <person name="Goodwin L."/>
            <person name="Pitluck S."/>
            <person name="Liolios K."/>
            <person name="Pati A."/>
            <person name="Ivanova N."/>
            <person name="Mavromatis K."/>
            <person name="Chen A."/>
            <person name="Palaniappan K."/>
            <person name="Land M."/>
            <person name="Hauser L."/>
            <person name="Chang Y.J."/>
            <person name="Jeffries C.D."/>
            <person name="Detter J.C."/>
            <person name="Brettin T."/>
            <person name="Spring S."/>
            <person name="Rohde M."/>
            <person name="Goker M."/>
            <person name="Woyke T."/>
            <person name="Bristow J."/>
            <person name="Eisen J.A."/>
            <person name="Markowitz V."/>
            <person name="Hugenholtz P."/>
            <person name="Kyrpides N.C."/>
            <person name="Klenk H.P."/>
        </authorList>
    </citation>
    <scope>NUCLEOTIDE SEQUENCE [LARGE SCALE GENOMIC DNA]</scope>
    <source>
        <strain evidence="6">DSM 12809 / NBRC 114555 / N2460</strain>
    </source>
</reference>
<dbReference type="SUPFAM" id="SSF53807">
    <property type="entry name" value="Helical backbone' metal receptor"/>
    <property type="match status" value="1"/>
</dbReference>
<dbReference type="InParanoid" id="D4H4B4"/>
<proteinExistence type="inferred from homology"/>
<organism evidence="5 6">
    <name type="scientific">Denitrovibrio acetiphilus (strain DSM 12809 / NBRC 114555 / N2460)</name>
    <dbReference type="NCBI Taxonomy" id="522772"/>
    <lineage>
        <taxon>Bacteria</taxon>
        <taxon>Pseudomonadati</taxon>
        <taxon>Deferribacterota</taxon>
        <taxon>Deferribacteres</taxon>
        <taxon>Deferribacterales</taxon>
        <taxon>Geovibrionaceae</taxon>
        <taxon>Denitrovibrio</taxon>
    </lineage>
</organism>
<sequence length="318" mass="35863" precursor="true">MRIIVLFMAVIITAIPAFAVTNVYVSILPQKTFVEKIGKDKVNVNVMVKPGASPATYEPKPKQMAALSKTEIYFSIGAPFERAWLPKFSKLSPKMEITATDAGIKKRSVEKHVHHGEEGEEHHDEHGETHEEGEHHNHDHDAEHNDHDHDHGEHDHEGISDPHIWLDPMLVSKQADTITQALCAKDAENCAFFKTNNESFKKELRALDSTLREIFKNKNGMHFMVFHPSWGYFADRYGLEQIPVELEGKEPKPSDLKEFINTVKELGLNTIFIQPQFSRKAAELIASETGATVIAVDPLAKNWEENLIYTAKLISGSL</sequence>
<dbReference type="HOGENOM" id="CLU_016838_1_0_0"/>
<accession>D4H4B4</accession>
<evidence type="ECO:0000256" key="1">
    <source>
        <dbReference type="ARBA" id="ARBA00011028"/>
    </source>
</evidence>
<dbReference type="KEGG" id="dap:Dacet_2483"/>
<dbReference type="Proteomes" id="UP000002012">
    <property type="component" value="Chromosome"/>
</dbReference>
<evidence type="ECO:0000256" key="3">
    <source>
        <dbReference type="ARBA" id="ARBA00022729"/>
    </source>
</evidence>
<dbReference type="PaxDb" id="522772-Dacet_2483"/>
<evidence type="ECO:0000256" key="2">
    <source>
        <dbReference type="ARBA" id="ARBA00022448"/>
    </source>
</evidence>
<name>D4H4B4_DENA2</name>
<keyword evidence="6" id="KW-1185">Reference proteome</keyword>
<dbReference type="GO" id="GO:0030001">
    <property type="term" value="P:metal ion transport"/>
    <property type="evidence" value="ECO:0007669"/>
    <property type="project" value="InterPro"/>
</dbReference>
<dbReference type="InterPro" id="IPR006127">
    <property type="entry name" value="ZnuA-like"/>
</dbReference>
<dbReference type="EMBL" id="CP001968">
    <property type="protein sequence ID" value="ADD69243.1"/>
    <property type="molecule type" value="Genomic_DNA"/>
</dbReference>